<feature type="transmembrane region" description="Helical" evidence="8">
    <location>
        <begin position="394"/>
        <end position="412"/>
    </location>
</feature>
<protein>
    <submittedName>
        <fullName evidence="10">Putative transporter</fullName>
    </submittedName>
</protein>
<evidence type="ECO:0000256" key="5">
    <source>
        <dbReference type="ARBA" id="ARBA00022692"/>
    </source>
</evidence>
<evidence type="ECO:0000259" key="9">
    <source>
        <dbReference type="PROSITE" id="PS51202"/>
    </source>
</evidence>
<name>A0A6V8N779_9BACT</name>
<keyword evidence="6 8" id="KW-1133">Transmembrane helix</keyword>
<dbReference type="Gene3D" id="3.30.70.1450">
    <property type="entry name" value="Regulator of K+ conductance, C-terminal domain"/>
    <property type="match status" value="2"/>
</dbReference>
<organism evidence="10 11">
    <name type="scientific">Geomonas limicola</name>
    <dbReference type="NCBI Taxonomy" id="2740186"/>
    <lineage>
        <taxon>Bacteria</taxon>
        <taxon>Pseudomonadati</taxon>
        <taxon>Thermodesulfobacteriota</taxon>
        <taxon>Desulfuromonadia</taxon>
        <taxon>Geobacterales</taxon>
        <taxon>Geobacteraceae</taxon>
        <taxon>Geomonas</taxon>
    </lineage>
</organism>
<comment type="subcellular location">
    <subcellularLocation>
        <location evidence="1">Cell membrane</location>
        <topology evidence="1">Multi-pass membrane protein</topology>
    </subcellularLocation>
</comment>
<feature type="transmembrane region" description="Helical" evidence="8">
    <location>
        <begin position="29"/>
        <end position="48"/>
    </location>
</feature>
<feature type="transmembrane region" description="Helical" evidence="8">
    <location>
        <begin position="521"/>
        <end position="541"/>
    </location>
</feature>
<evidence type="ECO:0000256" key="8">
    <source>
        <dbReference type="SAM" id="Phobius"/>
    </source>
</evidence>
<dbReference type="InterPro" id="IPR006512">
    <property type="entry name" value="YidE_YbjL"/>
</dbReference>
<keyword evidence="3" id="KW-0813">Transport</keyword>
<proteinExistence type="inferred from homology"/>
<gene>
    <name evidence="10" type="ORF">GMLC_20070</name>
</gene>
<dbReference type="SUPFAM" id="SSF116726">
    <property type="entry name" value="TrkA C-terminal domain-like"/>
    <property type="match status" value="2"/>
</dbReference>
<feature type="transmembrane region" description="Helical" evidence="8">
    <location>
        <begin position="156"/>
        <end position="177"/>
    </location>
</feature>
<dbReference type="Pfam" id="PF02080">
    <property type="entry name" value="TrkA_C"/>
    <property type="match status" value="2"/>
</dbReference>
<dbReference type="Proteomes" id="UP000587586">
    <property type="component" value="Unassembled WGS sequence"/>
</dbReference>
<comment type="caution">
    <text evidence="10">The sequence shown here is derived from an EMBL/GenBank/DDBJ whole genome shotgun (WGS) entry which is preliminary data.</text>
</comment>
<evidence type="ECO:0000256" key="2">
    <source>
        <dbReference type="ARBA" id="ARBA00009854"/>
    </source>
</evidence>
<accession>A0A6V8N779</accession>
<evidence type="ECO:0000313" key="10">
    <source>
        <dbReference type="EMBL" id="GFO68428.1"/>
    </source>
</evidence>
<evidence type="ECO:0000256" key="4">
    <source>
        <dbReference type="ARBA" id="ARBA00022475"/>
    </source>
</evidence>
<dbReference type="Pfam" id="PF06826">
    <property type="entry name" value="Asp-Al_Ex"/>
    <property type="match status" value="2"/>
</dbReference>
<dbReference type="PROSITE" id="PS51202">
    <property type="entry name" value="RCK_C"/>
    <property type="match status" value="1"/>
</dbReference>
<comment type="similarity">
    <text evidence="2">Belongs to the AAE transporter (TC 2.A.81) family.</text>
</comment>
<dbReference type="GO" id="GO:0008324">
    <property type="term" value="F:monoatomic cation transmembrane transporter activity"/>
    <property type="evidence" value="ECO:0007669"/>
    <property type="project" value="InterPro"/>
</dbReference>
<evidence type="ECO:0000313" key="11">
    <source>
        <dbReference type="Proteomes" id="UP000587586"/>
    </source>
</evidence>
<feature type="transmembrane region" description="Helical" evidence="8">
    <location>
        <begin position="433"/>
        <end position="451"/>
    </location>
</feature>
<feature type="transmembrane region" description="Helical" evidence="8">
    <location>
        <begin position="368"/>
        <end position="388"/>
    </location>
</feature>
<evidence type="ECO:0000256" key="6">
    <source>
        <dbReference type="ARBA" id="ARBA00022989"/>
    </source>
</evidence>
<dbReference type="PANTHER" id="PTHR30445">
    <property type="entry name" value="K(+)_H(+) ANTIPORTER SUBUNIT KHTT"/>
    <property type="match status" value="1"/>
</dbReference>
<dbReference type="InterPro" id="IPR050144">
    <property type="entry name" value="AAE_transporter"/>
</dbReference>
<dbReference type="GO" id="GO:0005886">
    <property type="term" value="C:plasma membrane"/>
    <property type="evidence" value="ECO:0007669"/>
    <property type="project" value="UniProtKB-SubCell"/>
</dbReference>
<dbReference type="GO" id="GO:0006813">
    <property type="term" value="P:potassium ion transport"/>
    <property type="evidence" value="ECO:0007669"/>
    <property type="project" value="InterPro"/>
</dbReference>
<keyword evidence="5 8" id="KW-0812">Transmembrane</keyword>
<feature type="transmembrane region" description="Helical" evidence="8">
    <location>
        <begin position="115"/>
        <end position="136"/>
    </location>
</feature>
<feature type="transmembrane region" description="Helical" evidence="8">
    <location>
        <begin position="489"/>
        <end position="509"/>
    </location>
</feature>
<keyword evidence="4" id="KW-1003">Cell membrane</keyword>
<dbReference type="InterPro" id="IPR036721">
    <property type="entry name" value="RCK_C_sf"/>
</dbReference>
<dbReference type="EMBL" id="BLXZ01000003">
    <property type="protein sequence ID" value="GFO68428.1"/>
    <property type="molecule type" value="Genomic_DNA"/>
</dbReference>
<evidence type="ECO:0000256" key="1">
    <source>
        <dbReference type="ARBA" id="ARBA00004651"/>
    </source>
</evidence>
<feature type="transmembrane region" description="Helical" evidence="8">
    <location>
        <begin position="91"/>
        <end position="108"/>
    </location>
</feature>
<dbReference type="PANTHER" id="PTHR30445:SF3">
    <property type="entry name" value="TRANSPORT PROTEIN YIDE-RELATED"/>
    <property type="match status" value="1"/>
</dbReference>
<dbReference type="NCBIfam" id="TIGR01625">
    <property type="entry name" value="YidE_YbjL_dupl"/>
    <property type="match status" value="2"/>
</dbReference>
<feature type="transmembrane region" description="Helical" evidence="8">
    <location>
        <begin position="457"/>
        <end position="482"/>
    </location>
</feature>
<dbReference type="InterPro" id="IPR006037">
    <property type="entry name" value="RCK_C"/>
</dbReference>
<dbReference type="RefSeq" id="WP_183360953.1">
    <property type="nucleotide sequence ID" value="NZ_BLXZ01000003.1"/>
</dbReference>
<dbReference type="AlphaFoldDB" id="A0A6V8N779"/>
<feature type="domain" description="RCK C-terminal" evidence="9">
    <location>
        <begin position="274"/>
        <end position="358"/>
    </location>
</feature>
<evidence type="ECO:0000256" key="3">
    <source>
        <dbReference type="ARBA" id="ARBA00022448"/>
    </source>
</evidence>
<reference evidence="11" key="1">
    <citation type="submission" date="2020-06" db="EMBL/GenBank/DDBJ databases">
        <title>Draft genomic sequecing of Geomonas sp. Red745.</title>
        <authorList>
            <person name="Itoh H."/>
            <person name="Xu Z.X."/>
            <person name="Ushijima N."/>
            <person name="Masuda Y."/>
            <person name="Shiratori Y."/>
            <person name="Senoo K."/>
        </authorList>
    </citation>
    <scope>NUCLEOTIDE SEQUENCE [LARGE SCALE GENOMIC DNA]</scope>
    <source>
        <strain evidence="11">Red745</strain>
    </source>
</reference>
<feature type="transmembrane region" description="Helical" evidence="8">
    <location>
        <begin position="57"/>
        <end position="79"/>
    </location>
</feature>
<keyword evidence="7 8" id="KW-0472">Membrane</keyword>
<keyword evidence="11" id="KW-1185">Reference proteome</keyword>
<sequence length="545" mass="58759">MVQTLIENPLLLLFLVAAVGYPLGRVKVFGMSLGVGAVLFVGIAVGSLHPDLKSPEIVYVLGQALFVYTVGLAAGPAFVASLRRDGMRNNMLIACALLCAGILCLVLKKSLGLSAGVAAGMFAGSLTTSPALAAVLDTIKQTALTEQLDRLLAEPVVGFSVTYPIGVIGVVLAIMLAQRIWKVDYQAEAASLRGHEDDTSKNVTCTFKIHQLDPPGSTVAELGALHNWKVLFGRIKRGDEFFMATPHTKLADGDLVMAVGDPEDLALVAKAFGERRRDIRIDRTEYEYRRIFVSNPTVVGRTIGQLNLRERFGEVVTEVRRGDDAYQPRAEMVLELGDLVRVLAHRDHMEEVCAFFGNSYRKVSEVDIMTFSFGLVLGLCVGLIPFPFPGGGTLKLGFAGGPLIVALILGTYGRMGGMVWTLPYSVNMTVRQIGLTLFLASIGTRAGYTFFQTLSRGGGLSIFLAGAAITFFASLTVLFIGYRFMKIPMSYLSGMIAGMHTQIAVLGYAKDQTGNDFPDQGYASVYPVATIGKIILVHIIVSSPW</sequence>
<evidence type="ECO:0000256" key="7">
    <source>
        <dbReference type="ARBA" id="ARBA00023136"/>
    </source>
</evidence>
<feature type="transmembrane region" description="Helical" evidence="8">
    <location>
        <begin position="5"/>
        <end position="23"/>
    </location>
</feature>